<sequence>MFLLNCWCRYFLARDDSPALSVERWLPRPPPLPPVPPPPPPLVVAAAVLLPVLVVLIVVELLEVDWKNAPAPGGGGGPIAADAADAAAAATDATDAAAEATYLTNRCGQQIYNFLVRYGDDTLVVDFDDTVPHAHSAPLGNSSPKKAANLSLEPGNRTTPFCTLKPSWYFVFGRLIFTSTTGAHGTTPWQVESGSPTRLSPLMAMIWSPMFSWPQRAAAPDDARFAITTVGSIEPQPDSTITTPSISPFAFGTTTSFCSSFFAKISSSSPKISWLFSTSW</sequence>
<evidence type="ECO:0000313" key="1">
    <source>
        <dbReference type="EnsemblMetazoa" id="AATE000661-PA.1"/>
    </source>
</evidence>
<reference evidence="1" key="1">
    <citation type="submission" date="2022-08" db="UniProtKB">
        <authorList>
            <consortium name="EnsemblMetazoa"/>
        </authorList>
    </citation>
    <scope>IDENTIFICATION</scope>
    <source>
        <strain evidence="1">EBRO</strain>
    </source>
</reference>
<dbReference type="EnsemblMetazoa" id="AATE000661-RA">
    <property type="protein sequence ID" value="AATE000661-PA.1"/>
    <property type="gene ID" value="AATE000661"/>
</dbReference>
<name>A0A182IK38_ANOAO</name>
<proteinExistence type="predicted"/>
<protein>
    <submittedName>
        <fullName evidence="1">Uncharacterized protein</fullName>
    </submittedName>
</protein>
<dbReference type="AlphaFoldDB" id="A0A182IK38"/>
<organism evidence="1">
    <name type="scientific">Anopheles atroparvus</name>
    <name type="common">European mosquito</name>
    <dbReference type="NCBI Taxonomy" id="41427"/>
    <lineage>
        <taxon>Eukaryota</taxon>
        <taxon>Metazoa</taxon>
        <taxon>Ecdysozoa</taxon>
        <taxon>Arthropoda</taxon>
        <taxon>Hexapoda</taxon>
        <taxon>Insecta</taxon>
        <taxon>Pterygota</taxon>
        <taxon>Neoptera</taxon>
        <taxon>Endopterygota</taxon>
        <taxon>Diptera</taxon>
        <taxon>Nematocera</taxon>
        <taxon>Culicoidea</taxon>
        <taxon>Culicidae</taxon>
        <taxon>Anophelinae</taxon>
        <taxon>Anopheles</taxon>
    </lineage>
</organism>
<dbReference type="VEuPathDB" id="VectorBase:AATE000661"/>
<accession>A0A182IK38</accession>